<dbReference type="EMBL" id="RXNU01000001">
    <property type="protein sequence ID" value="RTR40717.1"/>
    <property type="molecule type" value="Genomic_DNA"/>
</dbReference>
<dbReference type="Proteomes" id="UP000267448">
    <property type="component" value="Unassembled WGS sequence"/>
</dbReference>
<sequence>MRFITLTAILVFTASCSSDEANKEPQVLNAKSVIQDLEKRDATVSEQSLSRLKLSTNGSTSYELNGEKFIVQEKTLSRGLRVFNHSMSEFGVLKGTFVVQTLESIESLTNQFNVEEIASQTYRLTPLYNKADLLPLYRSLQGEKQFSTVEIEIDYSPLDNSEKY</sequence>
<protein>
    <submittedName>
        <fullName evidence="1">Uncharacterized protein</fullName>
    </submittedName>
</protein>
<gene>
    <name evidence="1" type="ORF">EKG38_02035</name>
</gene>
<accession>A0A431WYW8</accession>
<dbReference type="PROSITE" id="PS51257">
    <property type="entry name" value="PROKAR_LIPOPROTEIN"/>
    <property type="match status" value="1"/>
</dbReference>
<dbReference type="OrthoDB" id="6267424at2"/>
<organism evidence="1 2">
    <name type="scientific">Shewanella canadensis</name>
    <dbReference type="NCBI Taxonomy" id="271096"/>
    <lineage>
        <taxon>Bacteria</taxon>
        <taxon>Pseudomonadati</taxon>
        <taxon>Pseudomonadota</taxon>
        <taxon>Gammaproteobacteria</taxon>
        <taxon>Alteromonadales</taxon>
        <taxon>Shewanellaceae</taxon>
        <taxon>Shewanella</taxon>
    </lineage>
</organism>
<dbReference type="AlphaFoldDB" id="A0A431WYW8"/>
<keyword evidence="2" id="KW-1185">Reference proteome</keyword>
<evidence type="ECO:0000313" key="2">
    <source>
        <dbReference type="Proteomes" id="UP000267448"/>
    </source>
</evidence>
<reference evidence="1 2" key="1">
    <citation type="submission" date="2018-12" db="EMBL/GenBank/DDBJ databases">
        <authorList>
            <person name="Yu L."/>
        </authorList>
    </citation>
    <scope>NUCLEOTIDE SEQUENCE [LARGE SCALE GENOMIC DNA]</scope>
    <source>
        <strain evidence="1 2">HAW-EB2</strain>
    </source>
</reference>
<comment type="caution">
    <text evidence="1">The sequence shown here is derived from an EMBL/GenBank/DDBJ whole genome shotgun (WGS) entry which is preliminary data.</text>
</comment>
<evidence type="ECO:0000313" key="1">
    <source>
        <dbReference type="EMBL" id="RTR40717.1"/>
    </source>
</evidence>
<proteinExistence type="predicted"/>
<name>A0A431WYW8_9GAMM</name>
<dbReference type="RefSeq" id="WP_126518182.1">
    <property type="nucleotide sequence ID" value="NZ_RXNU01000001.1"/>
</dbReference>